<protein>
    <submittedName>
        <fullName evidence="1">Uncharacterized protein</fullName>
    </submittedName>
</protein>
<evidence type="ECO:0000313" key="1">
    <source>
        <dbReference type="EMBL" id="MES1921185.1"/>
    </source>
</evidence>
<reference evidence="1 2" key="1">
    <citation type="journal article" date="2024" name="BMC Biol.">
        <title>Comparative genomics of Ascetosporea gives new insight into the evolutionary basis for animal parasitism in Rhizaria.</title>
        <authorList>
            <person name="Hiltunen Thoren M."/>
            <person name="Onut-Brannstrom I."/>
            <person name="Alfjorden A."/>
            <person name="Peckova H."/>
            <person name="Swords F."/>
            <person name="Hooper C."/>
            <person name="Holzer A.S."/>
            <person name="Bass D."/>
            <person name="Burki F."/>
        </authorList>
    </citation>
    <scope>NUCLEOTIDE SEQUENCE [LARGE SCALE GENOMIC DNA]</scope>
    <source>
        <strain evidence="1">20-A016</strain>
    </source>
</reference>
<gene>
    <name evidence="1" type="ORF">MHBO_002753</name>
</gene>
<comment type="caution">
    <text evidence="1">The sequence shown here is derived from an EMBL/GenBank/DDBJ whole genome shotgun (WGS) entry which is preliminary data.</text>
</comment>
<proteinExistence type="predicted"/>
<sequence length="107" mass="12269">MVEVFNNSNDNFVVEKSSTSSNFIDEKEYLKLEKRIKDLKSTLLDKDLENVVDIISDPFGGVSLKSKKDFYIGETVFEESPLMAYTSNGFCIFCRSYHPVHREDGID</sequence>
<name>A0ABV2ANG5_9EUKA</name>
<accession>A0ABV2ANG5</accession>
<keyword evidence="2" id="KW-1185">Reference proteome</keyword>
<organism evidence="1 2">
    <name type="scientific">Bonamia ostreae</name>
    <dbReference type="NCBI Taxonomy" id="126728"/>
    <lineage>
        <taxon>Eukaryota</taxon>
        <taxon>Sar</taxon>
        <taxon>Rhizaria</taxon>
        <taxon>Endomyxa</taxon>
        <taxon>Ascetosporea</taxon>
        <taxon>Haplosporida</taxon>
        <taxon>Bonamia</taxon>
    </lineage>
</organism>
<feature type="non-terminal residue" evidence="1">
    <location>
        <position position="107"/>
    </location>
</feature>
<dbReference type="Proteomes" id="UP001439008">
    <property type="component" value="Unassembled WGS sequence"/>
</dbReference>
<dbReference type="EMBL" id="JBDODL010001134">
    <property type="protein sequence ID" value="MES1921185.1"/>
    <property type="molecule type" value="Genomic_DNA"/>
</dbReference>
<evidence type="ECO:0000313" key="2">
    <source>
        <dbReference type="Proteomes" id="UP001439008"/>
    </source>
</evidence>